<sequence>MIIIHAEFHLNKTKEENFLKDISDLVKNSRKENGNISYNLYKEIEKDNIFTMVEVWEDMVAVESHNKSEHFTSFVTKAKDYFVAPLKIKIFDGRLLKD</sequence>
<dbReference type="PROSITE" id="PS51725">
    <property type="entry name" value="ABM"/>
    <property type="match status" value="1"/>
</dbReference>
<keyword evidence="2" id="KW-0560">Oxidoreductase</keyword>
<dbReference type="PANTHER" id="PTHR33336:SF3">
    <property type="entry name" value="ABM DOMAIN-CONTAINING PROTEIN"/>
    <property type="match status" value="1"/>
</dbReference>
<dbReference type="InterPro" id="IPR007138">
    <property type="entry name" value="ABM_dom"/>
</dbReference>
<dbReference type="InterPro" id="IPR050744">
    <property type="entry name" value="AI-2_Isomerase_LsrG"/>
</dbReference>
<dbReference type="EMBL" id="BMHB01000001">
    <property type="protein sequence ID" value="GGI12871.1"/>
    <property type="molecule type" value="Genomic_DNA"/>
</dbReference>
<dbReference type="GO" id="GO:0004497">
    <property type="term" value="F:monooxygenase activity"/>
    <property type="evidence" value="ECO:0007669"/>
    <property type="project" value="UniProtKB-KW"/>
</dbReference>
<gene>
    <name evidence="2" type="primary">ycnE</name>
    <name evidence="2" type="ORF">GCM10007380_15080</name>
</gene>
<dbReference type="InterPro" id="IPR011008">
    <property type="entry name" value="Dimeric_a/b-barrel"/>
</dbReference>
<dbReference type="PANTHER" id="PTHR33336">
    <property type="entry name" value="QUINOL MONOOXYGENASE YGIN-RELATED"/>
    <property type="match status" value="1"/>
</dbReference>
<feature type="domain" description="ABM" evidence="1">
    <location>
        <begin position="2"/>
        <end position="91"/>
    </location>
</feature>
<evidence type="ECO:0000313" key="3">
    <source>
        <dbReference type="Proteomes" id="UP000626244"/>
    </source>
</evidence>
<dbReference type="Proteomes" id="UP000626244">
    <property type="component" value="Unassembled WGS sequence"/>
</dbReference>
<dbReference type="OrthoDB" id="287932at2"/>
<organism evidence="2 3">
    <name type="scientific">Gottfriedia solisilvae</name>
    <dbReference type="NCBI Taxonomy" id="1516104"/>
    <lineage>
        <taxon>Bacteria</taxon>
        <taxon>Bacillati</taxon>
        <taxon>Bacillota</taxon>
        <taxon>Bacilli</taxon>
        <taxon>Bacillales</taxon>
        <taxon>Bacillaceae</taxon>
        <taxon>Gottfriedia</taxon>
    </lineage>
</organism>
<name>A0A8J3EY23_9BACI</name>
<dbReference type="AlphaFoldDB" id="A0A8J3EY23"/>
<dbReference type="Pfam" id="PF03992">
    <property type="entry name" value="ABM"/>
    <property type="match status" value="1"/>
</dbReference>
<protein>
    <submittedName>
        <fullName evidence="2">Monooxygenase</fullName>
    </submittedName>
</protein>
<evidence type="ECO:0000259" key="1">
    <source>
        <dbReference type="PROSITE" id="PS51725"/>
    </source>
</evidence>
<proteinExistence type="predicted"/>
<dbReference type="SUPFAM" id="SSF54909">
    <property type="entry name" value="Dimeric alpha+beta barrel"/>
    <property type="match status" value="1"/>
</dbReference>
<keyword evidence="2" id="KW-0503">Monooxygenase</keyword>
<accession>A0A8J3EY23</accession>
<reference evidence="3" key="1">
    <citation type="journal article" date="2019" name="Int. J. Syst. Evol. Microbiol.">
        <title>The Global Catalogue of Microorganisms (GCM) 10K type strain sequencing project: providing services to taxonomists for standard genome sequencing and annotation.</title>
        <authorList>
            <consortium name="The Broad Institute Genomics Platform"/>
            <consortium name="The Broad Institute Genome Sequencing Center for Infectious Disease"/>
            <person name="Wu L."/>
            <person name="Ma J."/>
        </authorList>
    </citation>
    <scope>NUCLEOTIDE SEQUENCE [LARGE SCALE GENOMIC DNA]</scope>
    <source>
        <strain evidence="3">CGMCC 1.14993</strain>
    </source>
</reference>
<evidence type="ECO:0000313" key="2">
    <source>
        <dbReference type="EMBL" id="GGI12871.1"/>
    </source>
</evidence>
<keyword evidence="3" id="KW-1185">Reference proteome</keyword>
<dbReference type="Gene3D" id="3.30.70.100">
    <property type="match status" value="1"/>
</dbReference>
<comment type="caution">
    <text evidence="2">The sequence shown here is derived from an EMBL/GenBank/DDBJ whole genome shotgun (WGS) entry which is preliminary data.</text>
</comment>
<dbReference type="RefSeq" id="WP_087997899.1">
    <property type="nucleotide sequence ID" value="NZ_BMHB01000001.1"/>
</dbReference>